<accession>A0A5N6ZK61</accession>
<sequence>MFATIIVLSLPSGIFSSVILSQNVLMKNKRKEEKERIKVRESLPFPLQMMIGHAIFLTLYAPYRHFP</sequence>
<keyword evidence="3" id="KW-1185">Reference proteome</keyword>
<reference evidence="2 3" key="1">
    <citation type="submission" date="2019-04" db="EMBL/GenBank/DDBJ databases">
        <title>Friends and foes A comparative genomics studyof 23 Aspergillus species from section Flavi.</title>
        <authorList>
            <consortium name="DOE Joint Genome Institute"/>
            <person name="Kjaerbolling I."/>
            <person name="Vesth T."/>
            <person name="Frisvad J.C."/>
            <person name="Nybo J.L."/>
            <person name="Theobald S."/>
            <person name="Kildgaard S."/>
            <person name="Isbrandt T."/>
            <person name="Kuo A."/>
            <person name="Sato A."/>
            <person name="Lyhne E.K."/>
            <person name="Kogle M.E."/>
            <person name="Wiebenga A."/>
            <person name="Kun R.S."/>
            <person name="Lubbers R.J."/>
            <person name="Makela M.R."/>
            <person name="Barry K."/>
            <person name="Chovatia M."/>
            <person name="Clum A."/>
            <person name="Daum C."/>
            <person name="Haridas S."/>
            <person name="He G."/>
            <person name="LaButti K."/>
            <person name="Lipzen A."/>
            <person name="Mondo S."/>
            <person name="Riley R."/>
            <person name="Salamov A."/>
            <person name="Simmons B.A."/>
            <person name="Magnuson J.K."/>
            <person name="Henrissat B."/>
            <person name="Mortensen U.H."/>
            <person name="Larsen T.O."/>
            <person name="Devries R.P."/>
            <person name="Grigoriev I.V."/>
            <person name="Machida M."/>
            <person name="Baker S.E."/>
            <person name="Andersen M.R."/>
        </authorList>
    </citation>
    <scope>NUCLEOTIDE SEQUENCE [LARGE SCALE GENOMIC DNA]</scope>
    <source>
        <strain evidence="2 3">CBS 763.97</strain>
    </source>
</reference>
<dbReference type="RefSeq" id="XP_031920684.1">
    <property type="nucleotide sequence ID" value="XM_032069365.1"/>
</dbReference>
<keyword evidence="1" id="KW-1133">Transmembrane helix</keyword>
<protein>
    <submittedName>
        <fullName evidence="2">Uncharacterized protein</fullName>
    </submittedName>
</protein>
<dbReference type="AlphaFoldDB" id="A0A5N6ZK61"/>
<name>A0A5N6ZK61_9EURO</name>
<evidence type="ECO:0000313" key="3">
    <source>
        <dbReference type="Proteomes" id="UP000326268"/>
    </source>
</evidence>
<dbReference type="Proteomes" id="UP000326268">
    <property type="component" value="Unassembled WGS sequence"/>
</dbReference>
<keyword evidence="1" id="KW-0812">Transmembrane</keyword>
<organism evidence="2 3">
    <name type="scientific">Aspergillus caelatus</name>
    <dbReference type="NCBI Taxonomy" id="61420"/>
    <lineage>
        <taxon>Eukaryota</taxon>
        <taxon>Fungi</taxon>
        <taxon>Dikarya</taxon>
        <taxon>Ascomycota</taxon>
        <taxon>Pezizomycotina</taxon>
        <taxon>Eurotiomycetes</taxon>
        <taxon>Eurotiomycetidae</taxon>
        <taxon>Eurotiales</taxon>
        <taxon>Aspergillaceae</taxon>
        <taxon>Aspergillus</taxon>
        <taxon>Aspergillus subgen. Circumdati</taxon>
    </lineage>
</organism>
<dbReference type="GeneID" id="43653811"/>
<evidence type="ECO:0000256" key="1">
    <source>
        <dbReference type="SAM" id="Phobius"/>
    </source>
</evidence>
<gene>
    <name evidence="2" type="ORF">BDV27DRAFT_139049</name>
</gene>
<dbReference type="EMBL" id="ML737990">
    <property type="protein sequence ID" value="KAE8357603.1"/>
    <property type="molecule type" value="Genomic_DNA"/>
</dbReference>
<feature type="transmembrane region" description="Helical" evidence="1">
    <location>
        <begin position="6"/>
        <end position="25"/>
    </location>
</feature>
<proteinExistence type="predicted"/>
<evidence type="ECO:0000313" key="2">
    <source>
        <dbReference type="EMBL" id="KAE8357603.1"/>
    </source>
</evidence>
<keyword evidence="1" id="KW-0472">Membrane</keyword>
<feature type="transmembrane region" description="Helical" evidence="1">
    <location>
        <begin position="45"/>
        <end position="63"/>
    </location>
</feature>